<sequence length="1281" mass="148935">MTETLITDLSSQYEDTIVNSNDGTNDQVAVPLVVVDAITSSPIRKNLVVIPSISNNSISSVIQNVNNNTLLPVCTSNSLGDLSSTPLLLLDHPTSISPIPQIPNQQDETPIVPTTFIQCRSFPSSSSSSSSSKSSTSSQSQQVPIEHEPLKNEPDDEIKPQIVLTPKKGPAPPRPPVEPLPSKRTVSQSTGENIFHSEEDKYSTDQHQSRRLLNRQNHQRHGSADLLCRQINHEYMNRSSTTNASFYPSENFIPNQANYYDYDQNISYVDQLEHELKITKEQLNATMKSIKTFWSPELKKERTLRKDESCRYQLLVNEHQKRTKQDTHIQLLEQQLKQMRDELEKSRHNQHHELTSIPSTFSIPEHSSIETNTNSILQKQYQDVKDKLEQRINDLHLKENECVTLKAKVDTYESKEKDLQHYISILKESITIKDQQVNMIQSEINDLRARLKEKDTIIEKKNAKIQSTRLDRQQCEYDLQECKQQLDIRDRKINVLNRKIENLEEQLRDKSAQIALARAKLTAATTTTASAINVQQQTSITTNTLVSNLETTIAEKERFIEKLREQKHTVDIEHQEELEQLQKTLNETRLKLEQKEKDYYEGQNHIIELNEQINNAKSLLQRRETLIQTLEQQIINLKQVKIDSGDTAKLEYENRALQDRLSSFELERTEMKREIEWMQQELEQQKPLSIPTNNESMEQEQQYELAINKKQQRIEELEQAVRESLQITTEREYAMTQQKRKVENLEKQIKTLQNEIEHLRNENNEQSQIMSQLELELNERRRQYEQRLEEQIKHLDNAFISQQEKILAELSEKDSRIADLEMDRTSSGASNRANTIEKLNTEKQQLHNQLKELTEIRMKIIQDHMASKQEYDDKEKLVSFSPILDMPRIAILHPDLGIGGAERLIVDIGLALKSHRHDVDIYTNFHDKQRCFDETRNGQLNVFVACSWFPRNIFGRFHALCAYIRFILLAIYVVYIESKHKHYDVFVCDQISACIPVLKRTERPILFYCHYPDQLLTKRESIAKKIYRWPIDVFEAYTTCLADCILVNSAYTQSIFKKYISSKIPVDILYPTIPDRSLSSFSNENEKTINFLSINRFERKKDLPLALHSFAHLRKLLNSNSKSIHLYIIGGYDERLRENVEHYQELVELANQLNIDSSLITFVRSFSDEQKCEYLSKAHCILYTPRFEHFGIVPLEAMQAGRPVIATSTGGPLETIIDNQTGFLCDEPLIETFAQRMKEFIDNENLSKQMGEQGKIHVNEKFSFKPFAKKLNEHINEILIR</sequence>
<feature type="coiled-coil region" evidence="16">
    <location>
        <begin position="546"/>
        <end position="805"/>
    </location>
</feature>
<comment type="subcellular location">
    <subcellularLocation>
        <location evidence="1">Endoplasmic reticulum membrane</location>
    </subcellularLocation>
</comment>
<evidence type="ECO:0000256" key="10">
    <source>
        <dbReference type="ARBA" id="ARBA00023136"/>
    </source>
</evidence>
<feature type="compositionally biased region" description="Pro residues" evidence="17">
    <location>
        <begin position="169"/>
        <end position="179"/>
    </location>
</feature>
<dbReference type="EC" id="2.4.1.257" evidence="3"/>
<dbReference type="Proteomes" id="UP000663851">
    <property type="component" value="Unassembled WGS sequence"/>
</dbReference>
<evidence type="ECO:0000256" key="16">
    <source>
        <dbReference type="SAM" id="Coils"/>
    </source>
</evidence>
<evidence type="ECO:0000259" key="18">
    <source>
        <dbReference type="Pfam" id="PF00534"/>
    </source>
</evidence>
<protein>
    <recommendedName>
        <fullName evidence="11">GDP-Man:Man(1)GlcNAc(2)-PP-Dol alpha-1,3-mannosyltransferase</fullName>
        <ecNumber evidence="4">2.4.1.132</ecNumber>
        <ecNumber evidence="3">2.4.1.257</ecNumber>
    </recommendedName>
    <alternativeName>
        <fullName evidence="13">GDP-Man:Man(1)GlcNAc(2)-PP-dolichol mannosyltransferase</fullName>
    </alternativeName>
    <alternativeName>
        <fullName evidence="12">GDP-Man:Man(2)GlcNAc(2)-PP-Dol alpha-1,6-mannosyltransferase</fullName>
    </alternativeName>
</protein>
<feature type="compositionally biased region" description="Basic and acidic residues" evidence="17">
    <location>
        <begin position="145"/>
        <end position="159"/>
    </location>
</feature>
<dbReference type="PANTHER" id="PTHR45918:SF1">
    <property type="entry name" value="ALPHA-1,3_1,6-MANNOSYLTRANSFERASE ALG2"/>
    <property type="match status" value="1"/>
</dbReference>
<evidence type="ECO:0000256" key="6">
    <source>
        <dbReference type="ARBA" id="ARBA00022679"/>
    </source>
</evidence>
<evidence type="ECO:0000256" key="11">
    <source>
        <dbReference type="ARBA" id="ARBA00032047"/>
    </source>
</evidence>
<evidence type="ECO:0000256" key="4">
    <source>
        <dbReference type="ARBA" id="ARBA00012649"/>
    </source>
</evidence>
<keyword evidence="5" id="KW-0328">Glycosyltransferase</keyword>
<comment type="catalytic activity">
    <reaction evidence="15">
        <text>an alpha-D-Man-(1-&gt;3)-beta-D-Man-(1-&gt;4)-beta-D-GlcNAc-(1-&gt;4)-alpha-D-GlcNAc-diphospho-di-trans,poly-cis-dolichol + GDP-alpha-D-mannose = an alpha-D-Man-(1-&gt;3)-[alpha-D-Man-(1-&gt;6)]-beta-D-Man-(1-&gt;4)-beta-D-GlcNAc-(1-&gt;4)-alpha-D-GlcNAc-diphospho-di-trans,poly-cis-dolichol + GDP + H(+)</text>
        <dbReference type="Rhea" id="RHEA:29519"/>
        <dbReference type="Rhea" id="RHEA-COMP:19513"/>
        <dbReference type="Rhea" id="RHEA-COMP:19515"/>
        <dbReference type="ChEBI" id="CHEBI:15378"/>
        <dbReference type="ChEBI" id="CHEBI:57527"/>
        <dbReference type="ChEBI" id="CHEBI:58189"/>
        <dbReference type="ChEBI" id="CHEBI:132510"/>
        <dbReference type="ChEBI" id="CHEBI:132511"/>
        <dbReference type="EC" id="2.4.1.257"/>
    </reaction>
    <physiologicalReaction direction="left-to-right" evidence="15">
        <dbReference type="Rhea" id="RHEA:29520"/>
    </physiologicalReaction>
</comment>
<name>A0A819UBM8_9BILA</name>
<dbReference type="EMBL" id="CAJOBQ010000167">
    <property type="protein sequence ID" value="CAF4280710.1"/>
    <property type="molecule type" value="Genomic_DNA"/>
</dbReference>
<feature type="compositionally biased region" description="Low complexity" evidence="17">
    <location>
        <begin position="124"/>
        <end position="142"/>
    </location>
</feature>
<dbReference type="Pfam" id="PF10174">
    <property type="entry name" value="Cast"/>
    <property type="match status" value="2"/>
</dbReference>
<evidence type="ECO:0000256" key="5">
    <source>
        <dbReference type="ARBA" id="ARBA00022676"/>
    </source>
</evidence>
<evidence type="ECO:0000313" key="20">
    <source>
        <dbReference type="EMBL" id="CAF4100583.1"/>
    </source>
</evidence>
<dbReference type="Proteomes" id="UP000663862">
    <property type="component" value="Unassembled WGS sequence"/>
</dbReference>
<evidence type="ECO:0000256" key="17">
    <source>
        <dbReference type="SAM" id="MobiDB-lite"/>
    </source>
</evidence>
<dbReference type="InterPro" id="IPR027054">
    <property type="entry name" value="ALG2"/>
</dbReference>
<evidence type="ECO:0000313" key="22">
    <source>
        <dbReference type="EMBL" id="CAF4280710.1"/>
    </source>
</evidence>
<dbReference type="EC" id="2.4.1.132" evidence="4"/>
<evidence type="ECO:0000313" key="24">
    <source>
        <dbReference type="Proteomes" id="UP000663873"/>
    </source>
</evidence>
<dbReference type="InterPro" id="IPR001296">
    <property type="entry name" value="Glyco_trans_1"/>
</dbReference>
<evidence type="ECO:0000313" key="21">
    <source>
        <dbReference type="EMBL" id="CAF4133032.1"/>
    </source>
</evidence>
<reference evidence="20" key="1">
    <citation type="submission" date="2021-02" db="EMBL/GenBank/DDBJ databases">
        <authorList>
            <person name="Nowell W R."/>
        </authorList>
    </citation>
    <scope>NUCLEOTIDE SEQUENCE</scope>
</reference>
<dbReference type="InterPro" id="IPR019323">
    <property type="entry name" value="ELKS/CAST"/>
</dbReference>
<feature type="coiled-coil region" evidence="16">
    <location>
        <begin position="322"/>
        <end position="349"/>
    </location>
</feature>
<comment type="pathway">
    <text evidence="2">Protein modification; protein glycosylation.</text>
</comment>
<dbReference type="CDD" id="cd03805">
    <property type="entry name" value="GT4_ALG2-like"/>
    <property type="match status" value="1"/>
</dbReference>
<dbReference type="UniPathway" id="UPA00378"/>
<evidence type="ECO:0000256" key="3">
    <source>
        <dbReference type="ARBA" id="ARBA00011969"/>
    </source>
</evidence>
<evidence type="ECO:0000256" key="14">
    <source>
        <dbReference type="ARBA" id="ARBA00045103"/>
    </source>
</evidence>
<dbReference type="InterPro" id="IPR028098">
    <property type="entry name" value="Glyco_trans_4-like_N"/>
</dbReference>
<dbReference type="EMBL" id="CAJOBR010000005">
    <property type="protein sequence ID" value="CAF4444018.1"/>
    <property type="molecule type" value="Genomic_DNA"/>
</dbReference>
<comment type="caution">
    <text evidence="20">The sequence shown here is derived from an EMBL/GenBank/DDBJ whole genome shotgun (WGS) entry which is preliminary data.</text>
</comment>
<feature type="domain" description="Glycosyltransferase subfamily 4-like N-terminal" evidence="19">
    <location>
        <begin position="898"/>
        <end position="1071"/>
    </location>
</feature>
<dbReference type="SUPFAM" id="SSF53756">
    <property type="entry name" value="UDP-Glycosyltransferase/glycogen phosphorylase"/>
    <property type="match status" value="1"/>
</dbReference>
<keyword evidence="24" id="KW-1185">Reference proteome</keyword>
<dbReference type="EMBL" id="CAJOBP010000012">
    <property type="protein sequence ID" value="CAF4100583.1"/>
    <property type="molecule type" value="Genomic_DNA"/>
</dbReference>
<keyword evidence="10" id="KW-0472">Membrane</keyword>
<dbReference type="Pfam" id="PF13439">
    <property type="entry name" value="Glyco_transf_4"/>
    <property type="match status" value="1"/>
</dbReference>
<keyword evidence="16" id="KW-0175">Coiled coil</keyword>
<feature type="coiled-coil region" evidence="16">
    <location>
        <begin position="378"/>
        <end position="415"/>
    </location>
</feature>
<evidence type="ECO:0000256" key="2">
    <source>
        <dbReference type="ARBA" id="ARBA00004922"/>
    </source>
</evidence>
<evidence type="ECO:0000256" key="7">
    <source>
        <dbReference type="ARBA" id="ARBA00022692"/>
    </source>
</evidence>
<feature type="coiled-coil region" evidence="16">
    <location>
        <begin position="444"/>
        <end position="520"/>
    </location>
</feature>
<dbReference type="EMBL" id="CAJOBO010000114">
    <property type="protein sequence ID" value="CAF4133032.1"/>
    <property type="molecule type" value="Genomic_DNA"/>
</dbReference>
<dbReference type="Pfam" id="PF00534">
    <property type="entry name" value="Glycos_transf_1"/>
    <property type="match status" value="1"/>
</dbReference>
<evidence type="ECO:0000256" key="8">
    <source>
        <dbReference type="ARBA" id="ARBA00022824"/>
    </source>
</evidence>
<keyword evidence="8" id="KW-0256">Endoplasmic reticulum</keyword>
<feature type="domain" description="Glycosyl transferase family 1" evidence="18">
    <location>
        <begin position="1082"/>
        <end position="1255"/>
    </location>
</feature>
<feature type="region of interest" description="Disordered" evidence="17">
    <location>
        <begin position="119"/>
        <end position="204"/>
    </location>
</feature>
<dbReference type="Proteomes" id="UP000663848">
    <property type="component" value="Unassembled WGS sequence"/>
</dbReference>
<evidence type="ECO:0000256" key="12">
    <source>
        <dbReference type="ARBA" id="ARBA00032333"/>
    </source>
</evidence>
<dbReference type="GO" id="GO:0102704">
    <property type="term" value="F:GDP-Man:Man(2)GlcNAc(2)-PP-Dol alpha-1,6-mannosyltransferase activity"/>
    <property type="evidence" value="ECO:0007669"/>
    <property type="project" value="UniProtKB-EC"/>
</dbReference>
<keyword evidence="6" id="KW-0808">Transferase</keyword>
<keyword evidence="9" id="KW-1133">Transmembrane helix</keyword>
<feature type="compositionally biased region" description="Basic and acidic residues" evidence="17">
    <location>
        <begin position="195"/>
        <end position="204"/>
    </location>
</feature>
<dbReference type="GO" id="GO:0005789">
    <property type="term" value="C:endoplasmic reticulum membrane"/>
    <property type="evidence" value="ECO:0007669"/>
    <property type="project" value="UniProtKB-SubCell"/>
</dbReference>
<evidence type="ECO:0000256" key="15">
    <source>
        <dbReference type="ARBA" id="ARBA00045104"/>
    </source>
</evidence>
<evidence type="ECO:0000256" key="1">
    <source>
        <dbReference type="ARBA" id="ARBA00004586"/>
    </source>
</evidence>
<evidence type="ECO:0000313" key="23">
    <source>
        <dbReference type="EMBL" id="CAF4444018.1"/>
    </source>
</evidence>
<keyword evidence="7" id="KW-0812">Transmembrane</keyword>
<proteinExistence type="predicted"/>
<dbReference type="PANTHER" id="PTHR45918">
    <property type="entry name" value="ALPHA-1,3/1,6-MANNOSYLTRANSFERASE ALG2"/>
    <property type="match status" value="1"/>
</dbReference>
<comment type="catalytic activity">
    <reaction evidence="14">
        <text>a beta-D-Man-(1-&gt;4)-beta-D-GlcNAc-(1-&gt;4)-alpha-D-GlcNAc-diphospho-di-trans,poly-cis-dolichol + GDP-alpha-D-mannose = an alpha-D-Man-(1-&gt;3)-beta-D-Man-(1-&gt;4)-beta-D-GlcNAc-(1-&gt;4)-alpha-D-GlcNAc-diphospho-di-trans,poly-cis-dolichol + GDP + H(+)</text>
        <dbReference type="Rhea" id="RHEA:29515"/>
        <dbReference type="Rhea" id="RHEA-COMP:19511"/>
        <dbReference type="Rhea" id="RHEA-COMP:19513"/>
        <dbReference type="ChEBI" id="CHEBI:15378"/>
        <dbReference type="ChEBI" id="CHEBI:57527"/>
        <dbReference type="ChEBI" id="CHEBI:58189"/>
        <dbReference type="ChEBI" id="CHEBI:58472"/>
        <dbReference type="ChEBI" id="CHEBI:132510"/>
        <dbReference type="EC" id="2.4.1.132"/>
    </reaction>
    <physiologicalReaction direction="left-to-right" evidence="14">
        <dbReference type="Rhea" id="RHEA:29516"/>
    </physiologicalReaction>
</comment>
<gene>
    <name evidence="21" type="ORF">HFQ381_LOCUS3213</name>
    <name evidence="23" type="ORF">QYT958_LOCUS130</name>
    <name evidence="22" type="ORF">TSG867_LOCUS4959</name>
    <name evidence="20" type="ORF">UJA718_LOCUS269</name>
</gene>
<organism evidence="20 24">
    <name type="scientific">Rotaria socialis</name>
    <dbReference type="NCBI Taxonomy" id="392032"/>
    <lineage>
        <taxon>Eukaryota</taxon>
        <taxon>Metazoa</taxon>
        <taxon>Spiralia</taxon>
        <taxon>Gnathifera</taxon>
        <taxon>Rotifera</taxon>
        <taxon>Eurotatoria</taxon>
        <taxon>Bdelloidea</taxon>
        <taxon>Philodinida</taxon>
        <taxon>Philodinidae</taxon>
        <taxon>Rotaria</taxon>
    </lineage>
</organism>
<evidence type="ECO:0000256" key="9">
    <source>
        <dbReference type="ARBA" id="ARBA00022989"/>
    </source>
</evidence>
<dbReference type="Proteomes" id="UP000663873">
    <property type="component" value="Unassembled WGS sequence"/>
</dbReference>
<evidence type="ECO:0000259" key="19">
    <source>
        <dbReference type="Pfam" id="PF13439"/>
    </source>
</evidence>
<accession>A0A819UBM8</accession>
<evidence type="ECO:0000256" key="13">
    <source>
        <dbReference type="ARBA" id="ARBA00032874"/>
    </source>
</evidence>
<dbReference type="Gene3D" id="3.40.50.2000">
    <property type="entry name" value="Glycogen Phosphorylase B"/>
    <property type="match status" value="2"/>
</dbReference>
<feature type="coiled-coil region" evidence="16">
    <location>
        <begin position="836"/>
        <end position="863"/>
    </location>
</feature>
<dbReference type="GO" id="GO:0004378">
    <property type="term" value="F:GDP-Man:Man(1)GlcNAc(2)-PP-Dol alpha-1,3-mannosyltransferase activity"/>
    <property type="evidence" value="ECO:0007669"/>
    <property type="project" value="UniProtKB-EC"/>
</dbReference>